<dbReference type="AlphaFoldDB" id="A0A101FJ99"/>
<dbReference type="PROSITE" id="PS00444">
    <property type="entry name" value="POLYPRENYL_SYNTHASE_2"/>
    <property type="match status" value="1"/>
</dbReference>
<name>A0A101FJ99_9BACT</name>
<protein>
    <submittedName>
        <fullName evidence="7">Polyprenyl synthetase family protein</fullName>
    </submittedName>
</protein>
<dbReference type="EMBL" id="DLVE01000095">
    <property type="protein sequence ID" value="HAA84658.1"/>
    <property type="molecule type" value="Genomic_DNA"/>
</dbReference>
<dbReference type="Proteomes" id="UP000257240">
    <property type="component" value="Unassembled WGS sequence"/>
</dbReference>
<dbReference type="InterPro" id="IPR000092">
    <property type="entry name" value="Polyprenyl_synt"/>
</dbReference>
<dbReference type="PROSITE" id="PS00723">
    <property type="entry name" value="POLYPRENYL_SYNTHASE_1"/>
    <property type="match status" value="1"/>
</dbReference>
<dbReference type="Pfam" id="PF00348">
    <property type="entry name" value="polyprenyl_synt"/>
    <property type="match status" value="1"/>
</dbReference>
<dbReference type="GO" id="GO:0004659">
    <property type="term" value="F:prenyltransferase activity"/>
    <property type="evidence" value="ECO:0007669"/>
    <property type="project" value="InterPro"/>
</dbReference>
<dbReference type="PANTHER" id="PTHR12001">
    <property type="entry name" value="GERANYLGERANYL PYROPHOSPHATE SYNTHASE"/>
    <property type="match status" value="1"/>
</dbReference>
<comment type="caution">
    <text evidence="7">The sequence shown here is derived from an EMBL/GenBank/DDBJ whole genome shotgun (WGS) entry which is preliminary data.</text>
</comment>
<evidence type="ECO:0000256" key="5">
    <source>
        <dbReference type="ARBA" id="ARBA00022842"/>
    </source>
</evidence>
<dbReference type="PANTHER" id="PTHR12001:SF69">
    <property type="entry name" value="ALL TRANS-POLYPRENYL-DIPHOSPHATE SYNTHASE PDSS1"/>
    <property type="match status" value="1"/>
</dbReference>
<dbReference type="GO" id="GO:0008299">
    <property type="term" value="P:isoprenoid biosynthetic process"/>
    <property type="evidence" value="ECO:0007669"/>
    <property type="project" value="InterPro"/>
</dbReference>
<evidence type="ECO:0000256" key="2">
    <source>
        <dbReference type="ARBA" id="ARBA00006706"/>
    </source>
</evidence>
<sequence>MIVKKRFMLYNSTKSVKSKMIVEEIKKELLLIEEALKNFLSSQVPFINQVSEYILFAGGKRIRPLLTVICAKLFSPSVSEVLYRSSILFEYLHAATLLHDDVVDSAEFRRGRKAARNLWGNQATILVGDYLYAKALKLASELRNPEIMEIITETTLIMSEGEVLQLLNLYQTNLSEEFYEEIIFRKTAALISACCEVGAILGGASNKEREKLKIFGKYLGLSFQIIDDLLDYLSTETGKDLGRDFKEGKITLPVIYALKQASEADQKRLLELLNLPEPKEEFFEEAKNLIEKNQGFKLAQEKALSYINKAKDTLNGLPENIYKQMLLFITDYLTNRKK</sequence>
<dbReference type="InterPro" id="IPR008949">
    <property type="entry name" value="Isoprenoid_synthase_dom_sf"/>
</dbReference>
<dbReference type="InterPro" id="IPR033749">
    <property type="entry name" value="Polyprenyl_synt_CS"/>
</dbReference>
<dbReference type="Gene3D" id="1.10.600.10">
    <property type="entry name" value="Farnesyl Diphosphate Synthase"/>
    <property type="match status" value="1"/>
</dbReference>
<comment type="similarity">
    <text evidence="2 6">Belongs to the FPP/GGPP synthase family.</text>
</comment>
<evidence type="ECO:0000313" key="7">
    <source>
        <dbReference type="EMBL" id="HAA84658.1"/>
    </source>
</evidence>
<keyword evidence="4" id="KW-0479">Metal-binding</keyword>
<keyword evidence="5" id="KW-0460">Magnesium</keyword>
<reference evidence="7 8" key="1">
    <citation type="journal article" date="2018" name="Nat. Biotechnol.">
        <title>A standardized bacterial taxonomy based on genome phylogeny substantially revises the tree of life.</title>
        <authorList>
            <person name="Parks D.H."/>
            <person name="Chuvochina M."/>
            <person name="Waite D.W."/>
            <person name="Rinke C."/>
            <person name="Skarshewski A."/>
            <person name="Chaumeil P.A."/>
            <person name="Hugenholtz P."/>
        </authorList>
    </citation>
    <scope>NUCLEOTIDE SEQUENCE [LARGE SCALE GENOMIC DNA]</scope>
    <source>
        <strain evidence="7">UBA12529</strain>
    </source>
</reference>
<accession>A0A101FJ99</accession>
<evidence type="ECO:0000256" key="4">
    <source>
        <dbReference type="ARBA" id="ARBA00022723"/>
    </source>
</evidence>
<evidence type="ECO:0000256" key="6">
    <source>
        <dbReference type="RuleBase" id="RU004466"/>
    </source>
</evidence>
<evidence type="ECO:0000256" key="3">
    <source>
        <dbReference type="ARBA" id="ARBA00022679"/>
    </source>
</evidence>
<evidence type="ECO:0000256" key="1">
    <source>
        <dbReference type="ARBA" id="ARBA00001946"/>
    </source>
</evidence>
<keyword evidence="3 6" id="KW-0808">Transferase</keyword>
<proteinExistence type="inferred from homology"/>
<evidence type="ECO:0000313" key="8">
    <source>
        <dbReference type="Proteomes" id="UP000257240"/>
    </source>
</evidence>
<dbReference type="GO" id="GO:0046872">
    <property type="term" value="F:metal ion binding"/>
    <property type="evidence" value="ECO:0007669"/>
    <property type="project" value="UniProtKB-KW"/>
</dbReference>
<dbReference type="SUPFAM" id="SSF48576">
    <property type="entry name" value="Terpenoid synthases"/>
    <property type="match status" value="1"/>
</dbReference>
<dbReference type="SFLD" id="SFLDS00005">
    <property type="entry name" value="Isoprenoid_Synthase_Type_I"/>
    <property type="match status" value="1"/>
</dbReference>
<organism evidence="7 8">
    <name type="scientific">Thermodesulfobacterium commune</name>
    <dbReference type="NCBI Taxonomy" id="1741"/>
    <lineage>
        <taxon>Bacteria</taxon>
        <taxon>Pseudomonadati</taxon>
        <taxon>Thermodesulfobacteriota</taxon>
        <taxon>Thermodesulfobacteria</taxon>
        <taxon>Thermodesulfobacteriales</taxon>
        <taxon>Thermodesulfobacteriaceae</taxon>
        <taxon>Thermodesulfobacterium</taxon>
    </lineage>
</organism>
<gene>
    <name evidence="7" type="ORF">DCE01_07740</name>
</gene>
<dbReference type="CDD" id="cd00685">
    <property type="entry name" value="Trans_IPPS_HT"/>
    <property type="match status" value="1"/>
</dbReference>
<comment type="cofactor">
    <cofactor evidence="1">
        <name>Mg(2+)</name>
        <dbReference type="ChEBI" id="CHEBI:18420"/>
    </cofactor>
</comment>